<gene>
    <name evidence="9" type="ORF">KTA_42150</name>
</gene>
<dbReference type="Pfam" id="PF13428">
    <property type="entry name" value="TPR_14"/>
    <property type="match status" value="1"/>
</dbReference>
<feature type="repeat" description="TPR" evidence="6">
    <location>
        <begin position="514"/>
        <end position="547"/>
    </location>
</feature>
<dbReference type="PROSITE" id="PS50005">
    <property type="entry name" value="TPR"/>
    <property type="match status" value="5"/>
</dbReference>
<dbReference type="InterPro" id="IPR011990">
    <property type="entry name" value="TPR-like_helical_dom_sf"/>
</dbReference>
<name>A0A455T9A2_9CHLR</name>
<evidence type="ECO:0000259" key="8">
    <source>
        <dbReference type="PROSITE" id="PS50011"/>
    </source>
</evidence>
<dbReference type="Pfam" id="PF00069">
    <property type="entry name" value="Pkinase"/>
    <property type="match status" value="1"/>
</dbReference>
<dbReference type="Pfam" id="PF13432">
    <property type="entry name" value="TPR_16"/>
    <property type="match status" value="1"/>
</dbReference>
<keyword evidence="6" id="KW-0802">TPR repeat</keyword>
<feature type="domain" description="Protein kinase" evidence="8">
    <location>
        <begin position="17"/>
        <end position="278"/>
    </location>
</feature>
<feature type="compositionally biased region" description="Basic and acidic residues" evidence="7">
    <location>
        <begin position="417"/>
        <end position="437"/>
    </location>
</feature>
<evidence type="ECO:0000256" key="5">
    <source>
        <dbReference type="ARBA" id="ARBA00022840"/>
    </source>
</evidence>
<feature type="repeat" description="TPR" evidence="6">
    <location>
        <begin position="548"/>
        <end position="581"/>
    </location>
</feature>
<keyword evidence="4" id="KW-0418">Kinase</keyword>
<evidence type="ECO:0000256" key="7">
    <source>
        <dbReference type="SAM" id="MobiDB-lite"/>
    </source>
</evidence>
<feature type="region of interest" description="Disordered" evidence="7">
    <location>
        <begin position="343"/>
        <end position="437"/>
    </location>
</feature>
<feature type="repeat" description="TPR" evidence="6">
    <location>
        <begin position="480"/>
        <end position="513"/>
    </location>
</feature>
<dbReference type="EMBL" id="AP019377">
    <property type="protein sequence ID" value="BBH96016.1"/>
    <property type="molecule type" value="Genomic_DNA"/>
</dbReference>
<keyword evidence="5" id="KW-0067">ATP-binding</keyword>
<dbReference type="Gene3D" id="1.10.510.10">
    <property type="entry name" value="Transferase(Phosphotransferase) domain 1"/>
    <property type="match status" value="1"/>
</dbReference>
<evidence type="ECO:0000256" key="1">
    <source>
        <dbReference type="ARBA" id="ARBA00012513"/>
    </source>
</evidence>
<proteinExistence type="predicted"/>
<dbReference type="Gene3D" id="3.30.200.20">
    <property type="entry name" value="Phosphorylase Kinase, domain 1"/>
    <property type="match status" value="1"/>
</dbReference>
<dbReference type="SMART" id="SM00220">
    <property type="entry name" value="S_TKc"/>
    <property type="match status" value="1"/>
</dbReference>
<dbReference type="GO" id="GO:0004674">
    <property type="term" value="F:protein serine/threonine kinase activity"/>
    <property type="evidence" value="ECO:0007669"/>
    <property type="project" value="UniProtKB-EC"/>
</dbReference>
<dbReference type="EC" id="2.7.11.1" evidence="1"/>
<evidence type="ECO:0000313" key="9">
    <source>
        <dbReference type="EMBL" id="BBH96016.1"/>
    </source>
</evidence>
<dbReference type="InterPro" id="IPR000719">
    <property type="entry name" value="Prot_kinase_dom"/>
</dbReference>
<feature type="compositionally biased region" description="Low complexity" evidence="7">
    <location>
        <begin position="358"/>
        <end position="389"/>
    </location>
</feature>
<organism evidence="9">
    <name type="scientific">Thermogemmatispora argillosa</name>
    <dbReference type="NCBI Taxonomy" id="2045280"/>
    <lineage>
        <taxon>Bacteria</taxon>
        <taxon>Bacillati</taxon>
        <taxon>Chloroflexota</taxon>
        <taxon>Ktedonobacteria</taxon>
        <taxon>Thermogemmatisporales</taxon>
        <taxon>Thermogemmatisporaceae</taxon>
        <taxon>Thermogemmatispora</taxon>
    </lineage>
</organism>
<dbReference type="InterPro" id="IPR008271">
    <property type="entry name" value="Ser/Thr_kinase_AS"/>
</dbReference>
<dbReference type="PROSITE" id="PS50011">
    <property type="entry name" value="PROTEIN_KINASE_DOM"/>
    <property type="match status" value="1"/>
</dbReference>
<dbReference type="SMART" id="SM00028">
    <property type="entry name" value="TPR"/>
    <property type="match status" value="8"/>
</dbReference>
<protein>
    <recommendedName>
        <fullName evidence="1">non-specific serine/threonine protein kinase</fullName>
        <ecNumber evidence="1">2.7.11.1</ecNumber>
    </recommendedName>
</protein>
<dbReference type="SUPFAM" id="SSF56112">
    <property type="entry name" value="Protein kinase-like (PK-like)"/>
    <property type="match status" value="1"/>
</dbReference>
<dbReference type="CDD" id="cd14014">
    <property type="entry name" value="STKc_PknB_like"/>
    <property type="match status" value="1"/>
</dbReference>
<dbReference type="Gene3D" id="1.25.40.10">
    <property type="entry name" value="Tetratricopeptide repeat domain"/>
    <property type="match status" value="3"/>
</dbReference>
<accession>A0A455T9A2</accession>
<evidence type="ECO:0000256" key="6">
    <source>
        <dbReference type="PROSITE-ProRule" id="PRU00339"/>
    </source>
</evidence>
<dbReference type="PANTHER" id="PTHR43289">
    <property type="entry name" value="MITOGEN-ACTIVATED PROTEIN KINASE KINASE KINASE 20-RELATED"/>
    <property type="match status" value="1"/>
</dbReference>
<dbReference type="PANTHER" id="PTHR43289:SF6">
    <property type="entry name" value="SERINE_THREONINE-PROTEIN KINASE NEKL-3"/>
    <property type="match status" value="1"/>
</dbReference>
<evidence type="ECO:0000256" key="2">
    <source>
        <dbReference type="ARBA" id="ARBA00022679"/>
    </source>
</evidence>
<reference evidence="9" key="1">
    <citation type="submission" date="2018-12" db="EMBL/GenBank/DDBJ databases">
        <title>Novel natural products biosynthetic potential of the class Ktedonobacteria.</title>
        <authorList>
            <person name="Zheng Y."/>
            <person name="Saitou A."/>
            <person name="Wang C.M."/>
            <person name="Toyoda A."/>
            <person name="Minakuchi Y."/>
            <person name="Sekiguchi Y."/>
            <person name="Ueda K."/>
            <person name="Takano H."/>
            <person name="Sakai Y."/>
            <person name="Yokota A."/>
            <person name="Yabe S."/>
        </authorList>
    </citation>
    <scope>NUCLEOTIDE SEQUENCE</scope>
    <source>
        <strain evidence="9">A3-2</strain>
    </source>
</reference>
<feature type="repeat" description="TPR" evidence="6">
    <location>
        <begin position="582"/>
        <end position="615"/>
    </location>
</feature>
<keyword evidence="3" id="KW-0547">Nucleotide-binding</keyword>
<evidence type="ECO:0000256" key="4">
    <source>
        <dbReference type="ARBA" id="ARBA00022777"/>
    </source>
</evidence>
<keyword evidence="2" id="KW-0808">Transferase</keyword>
<dbReference type="GO" id="GO:0005524">
    <property type="term" value="F:ATP binding"/>
    <property type="evidence" value="ECO:0007669"/>
    <property type="project" value="UniProtKB-KW"/>
</dbReference>
<dbReference type="PROSITE" id="PS00108">
    <property type="entry name" value="PROTEIN_KINASE_ST"/>
    <property type="match status" value="1"/>
</dbReference>
<dbReference type="InterPro" id="IPR019734">
    <property type="entry name" value="TPR_rpt"/>
</dbReference>
<dbReference type="InterPro" id="IPR011009">
    <property type="entry name" value="Kinase-like_dom_sf"/>
</dbReference>
<dbReference type="AlphaFoldDB" id="A0A455T9A2"/>
<evidence type="ECO:0000256" key="3">
    <source>
        <dbReference type="ARBA" id="ARBA00022741"/>
    </source>
</evidence>
<dbReference type="Pfam" id="PF13414">
    <property type="entry name" value="TPR_11"/>
    <property type="match status" value="2"/>
</dbReference>
<dbReference type="SUPFAM" id="SSF48452">
    <property type="entry name" value="TPR-like"/>
    <property type="match status" value="2"/>
</dbReference>
<sequence length="721" mass="79026">MAPGASGTYTGQQLGNYRIGERLASGSFGEVYLAEHLLLPRRAAIKFLSSARGASSKERQAFLQEARLLEALRHPHILPLYDAGLDQHFPPYLIAAYAAGGSLRDRLRQQPDGLPLEEALQIVEQVGQALAHAHAQEKPVIHRDLKPENILFDAAGNALLADFGIAVILDAAITERLSIAGTLPYMAPEQFAGRVSPASDQYALGCLAYETLTGQKPVKAPGGGWLAWAQQHHEGLPLPLSFFRPEVPAYIELAILKALMKEPERRHASVDEFLQALRTAPPDPAQYEELKACWLQRAREEASRGQAETAWLRYQLLARLDPGDPVLVQESAVLKQAYKQEASQGFPARPGPAPLGPAAPQAASYPEAAQAQPALSPSAPSAPSVGPQQPCLPSSAPPPSSAGTARPDSLAAAPGPAERREKAQSRRDRQETAAREQAQEAALTQAQALKVTGDQLVRQGQYAEALRSYLQATAYDPRLPLDWRELGDTCWQLAHFQEALIAYEQALRQNPWDSYAQSGRAATLQRLGRETEALRAYELALEADPSNVAAHYGRGLLLLAREQYGKALTAFERAVQLLPTFAAAHCAKGDALYQQRAYRAALAAYEEALRCDPGLVDAHYGRADTLLKLKREWEAHEAYRRALESEERASRGGGEPSLRRADALLLLGRTSEALILYEQLLQKEPGDPDLHERRGHALKRLGREREAQMAYREADRLRGYV</sequence>
<feature type="repeat" description="TPR" evidence="6">
    <location>
        <begin position="446"/>
        <end position="479"/>
    </location>
</feature>